<dbReference type="PANTHER" id="PTHR12592:SF0">
    <property type="entry name" value="ATP-DEPENDENT (S)-NAD(P)H-HYDRATE DEHYDRATASE"/>
    <property type="match status" value="1"/>
</dbReference>
<dbReference type="GO" id="GO:0046496">
    <property type="term" value="P:nicotinamide nucleotide metabolic process"/>
    <property type="evidence" value="ECO:0007669"/>
    <property type="project" value="UniProtKB-UniRule"/>
</dbReference>
<comment type="catalytic activity">
    <reaction evidence="15 17 19">
        <text>(6S)-NADHX + ADP = AMP + phosphate + NADH + H(+)</text>
        <dbReference type="Rhea" id="RHEA:32223"/>
        <dbReference type="ChEBI" id="CHEBI:15378"/>
        <dbReference type="ChEBI" id="CHEBI:43474"/>
        <dbReference type="ChEBI" id="CHEBI:57945"/>
        <dbReference type="ChEBI" id="CHEBI:64074"/>
        <dbReference type="ChEBI" id="CHEBI:456215"/>
        <dbReference type="ChEBI" id="CHEBI:456216"/>
        <dbReference type="EC" id="4.2.1.136"/>
    </reaction>
</comment>
<dbReference type="EMBL" id="CP038008">
    <property type="protein sequence ID" value="QBY29632.1"/>
    <property type="molecule type" value="Genomic_DNA"/>
</dbReference>
<keyword evidence="5 18" id="KW-0479">Metal-binding</keyword>
<dbReference type="InterPro" id="IPR030677">
    <property type="entry name" value="Nnr"/>
</dbReference>
<dbReference type="HAMAP" id="MF_01966">
    <property type="entry name" value="NADHX_epimerase"/>
    <property type="match status" value="1"/>
</dbReference>
<feature type="binding site" evidence="18">
    <location>
        <position position="135"/>
    </location>
    <ligand>
        <name>K(+)</name>
        <dbReference type="ChEBI" id="CHEBI:29103"/>
    </ligand>
</feature>
<keyword evidence="12 17" id="KW-0456">Lyase</keyword>
<dbReference type="GO" id="GO:0052856">
    <property type="term" value="F:NAD(P)HX epimerase activity"/>
    <property type="evidence" value="ECO:0007669"/>
    <property type="project" value="UniProtKB-UniRule"/>
</dbReference>
<sequence>MTDHTMKKNPVSIPHSIWSADDIRRLEREAADGLGLTLFELMLRAGEAAFDVARESWPYARHWLVLCGHGNNGGDGYVVARLAKAAGIHVTLLAWQPDKPLPEEAEQAREAWLNAGGMIHAPDIVWPEKVDLIIDALLGSGLTQAPREPLTSLIAQANAHPAPILAVDIPSGLLAQTGSTPGAAINADRTVTFIGLKPGLLTGKARDVVGNLHFNALGLEEWLAGQEAPVQRFDASQLARWLRPRRPTSHKGDHGRLVIIGGDYGTAGAIRMTSEAALRTGAGLVRVLTRRENIAPLLTARPELMVHELTPQSLEESLQWADVVAIGPGLGQAEWGKKALQKVENFRKPMLWDADALNLLAINPDKRHNRVITPHPGEAARLLGCSVAEIENNRLHSAQRLVQRYGGVVVLKGAGTVVAAEPNVLGIIDVGNAGMASGGMGDVLSGIISALLGQKLSPYDAACAGCVAHGAAADVLAARVGMRGMLATDLFSTLQRIVNPDVIDVYHDESSNSAT</sequence>
<dbReference type="PROSITE" id="PS51383">
    <property type="entry name" value="YJEF_C_3"/>
    <property type="match status" value="1"/>
</dbReference>
<feature type="binding site" evidence="17">
    <location>
        <position position="442"/>
    </location>
    <ligand>
        <name>(6S)-NADPHX</name>
        <dbReference type="ChEBI" id="CHEBI:64076"/>
    </ligand>
</feature>
<dbReference type="FunFam" id="3.40.50.10260:FF:000003">
    <property type="entry name" value="Multifunctional fusion protein"/>
    <property type="match status" value="1"/>
</dbReference>
<comment type="cofactor">
    <cofactor evidence="17">
        <name>Mg(2+)</name>
        <dbReference type="ChEBI" id="CHEBI:18420"/>
    </cofactor>
</comment>
<feature type="domain" description="YjeF C-terminal" evidence="20">
    <location>
        <begin position="234"/>
        <end position="501"/>
    </location>
</feature>
<dbReference type="NCBIfam" id="TIGR00196">
    <property type="entry name" value="yjeF_cterm"/>
    <property type="match status" value="1"/>
</dbReference>
<dbReference type="SUPFAM" id="SSF64153">
    <property type="entry name" value="YjeF N-terminal domain-like"/>
    <property type="match status" value="1"/>
</dbReference>
<comment type="catalytic activity">
    <reaction evidence="16 17 19">
        <text>(6S)-NADPHX + ADP = AMP + phosphate + NADPH + H(+)</text>
        <dbReference type="Rhea" id="RHEA:32235"/>
        <dbReference type="ChEBI" id="CHEBI:15378"/>
        <dbReference type="ChEBI" id="CHEBI:43474"/>
        <dbReference type="ChEBI" id="CHEBI:57783"/>
        <dbReference type="ChEBI" id="CHEBI:64076"/>
        <dbReference type="ChEBI" id="CHEBI:456215"/>
        <dbReference type="ChEBI" id="CHEBI:456216"/>
        <dbReference type="EC" id="4.2.1.136"/>
    </reaction>
</comment>
<evidence type="ECO:0000256" key="11">
    <source>
        <dbReference type="ARBA" id="ARBA00023235"/>
    </source>
</evidence>
<comment type="similarity">
    <text evidence="18">Belongs to the NnrE/AIBP family.</text>
</comment>
<dbReference type="InterPro" id="IPR004443">
    <property type="entry name" value="YjeF_N_dom"/>
</dbReference>
<evidence type="ECO:0000256" key="17">
    <source>
        <dbReference type="HAMAP-Rule" id="MF_01965"/>
    </source>
</evidence>
<feature type="binding site" evidence="18">
    <location>
        <position position="168"/>
    </location>
    <ligand>
        <name>(6S)-NADPHX</name>
        <dbReference type="ChEBI" id="CHEBI:64076"/>
    </ligand>
</feature>
<feature type="binding site" evidence="17">
    <location>
        <position position="269"/>
    </location>
    <ligand>
        <name>(6S)-NADPHX</name>
        <dbReference type="ChEBI" id="CHEBI:64076"/>
    </ligand>
</feature>
<dbReference type="PANTHER" id="PTHR12592">
    <property type="entry name" value="ATP-DEPENDENT (S)-NAD(P)H-HYDRATE DEHYDRATASE FAMILY MEMBER"/>
    <property type="match status" value="1"/>
</dbReference>
<evidence type="ECO:0000259" key="20">
    <source>
        <dbReference type="PROSITE" id="PS51383"/>
    </source>
</evidence>
<gene>
    <name evidence="18" type="primary">nnrE</name>
    <name evidence="17" type="synonym">nnrD</name>
    <name evidence="22" type="ORF">E2R62_12765</name>
</gene>
<organism evidence="22">
    <name type="scientific">Citrobacter rodentium</name>
    <dbReference type="NCBI Taxonomy" id="67825"/>
    <lineage>
        <taxon>Bacteria</taxon>
        <taxon>Pseudomonadati</taxon>
        <taxon>Pseudomonadota</taxon>
        <taxon>Gammaproteobacteria</taxon>
        <taxon>Enterobacterales</taxon>
        <taxon>Enterobacteriaceae</taxon>
        <taxon>Citrobacter</taxon>
    </lineage>
</organism>
<protein>
    <recommendedName>
        <fullName evidence="19">Bifunctional NAD(P)H-hydrate repair enzyme</fullName>
    </recommendedName>
    <alternativeName>
        <fullName evidence="19">Nicotinamide nucleotide repair protein</fullName>
    </alternativeName>
    <domain>
        <recommendedName>
            <fullName evidence="19">ADP-dependent (S)-NAD(P)H-hydrate dehydratase</fullName>
            <ecNumber evidence="19">4.2.1.136</ecNumber>
        </recommendedName>
        <alternativeName>
            <fullName evidence="19">ADP-dependent NAD(P)HX dehydratase</fullName>
        </alternativeName>
    </domain>
    <domain>
        <recommendedName>
            <fullName evidence="19">NAD(P)H-hydrate epimerase</fullName>
            <ecNumber evidence="19">5.1.99.6</ecNumber>
        </recommendedName>
    </domain>
</protein>
<dbReference type="CDD" id="cd01171">
    <property type="entry name" value="YXKO-related"/>
    <property type="match status" value="1"/>
</dbReference>
<dbReference type="RefSeq" id="WP_012907318.1">
    <property type="nucleotide sequence ID" value="NZ_CAJTBI010000012.1"/>
</dbReference>
<feature type="binding site" evidence="17">
    <location>
        <begin position="412"/>
        <end position="416"/>
    </location>
    <ligand>
        <name>AMP</name>
        <dbReference type="ChEBI" id="CHEBI:456215"/>
    </ligand>
</feature>
<comment type="subunit">
    <text evidence="17">Homotetramer.</text>
</comment>
<feature type="binding site" evidence="18">
    <location>
        <begin position="71"/>
        <end position="75"/>
    </location>
    <ligand>
        <name>(6S)-NADPHX</name>
        <dbReference type="ChEBI" id="CHEBI:64076"/>
    </ligand>
</feature>
<feature type="binding site" evidence="18">
    <location>
        <position position="171"/>
    </location>
    <ligand>
        <name>K(+)</name>
        <dbReference type="ChEBI" id="CHEBI:29103"/>
    </ligand>
</feature>
<feature type="binding site" evidence="17">
    <location>
        <position position="375"/>
    </location>
    <ligand>
        <name>(6S)-NADPHX</name>
        <dbReference type="ChEBI" id="CHEBI:64076"/>
    </ligand>
</feature>
<dbReference type="InterPro" id="IPR036652">
    <property type="entry name" value="YjeF_N_dom_sf"/>
</dbReference>
<evidence type="ECO:0000256" key="4">
    <source>
        <dbReference type="ARBA" id="ARBA00009524"/>
    </source>
</evidence>
<comment type="function">
    <text evidence="18">Catalyzes the epimerization of the S- and R-forms of NAD(P)HX, a damaged form of NAD(P)H that is a result of enzymatic or heat-dependent hydration. This is a prerequisite for the S-specific NAD(P)H-hydrate dehydratase to allow the repair of both epimers of NAD(P)HX.</text>
</comment>
<evidence type="ECO:0000256" key="3">
    <source>
        <dbReference type="ARBA" id="ARBA00006001"/>
    </source>
</evidence>
<name>A0A482PNV8_CITRO</name>
<dbReference type="Gene3D" id="3.40.50.10260">
    <property type="entry name" value="YjeF N-terminal domain"/>
    <property type="match status" value="1"/>
</dbReference>
<dbReference type="PROSITE" id="PS51385">
    <property type="entry name" value="YJEF_N"/>
    <property type="match status" value="1"/>
</dbReference>
<evidence type="ECO:0000256" key="7">
    <source>
        <dbReference type="ARBA" id="ARBA00022840"/>
    </source>
</evidence>
<feature type="binding site" evidence="17">
    <location>
        <position position="441"/>
    </location>
    <ligand>
        <name>AMP</name>
        <dbReference type="ChEBI" id="CHEBI:456215"/>
    </ligand>
</feature>
<dbReference type="PROSITE" id="PS01050">
    <property type="entry name" value="YJEF_C_2"/>
    <property type="match status" value="1"/>
</dbReference>
<evidence type="ECO:0000256" key="1">
    <source>
        <dbReference type="ARBA" id="ARBA00000013"/>
    </source>
</evidence>
<evidence type="ECO:0000256" key="5">
    <source>
        <dbReference type="ARBA" id="ARBA00022723"/>
    </source>
</evidence>
<keyword evidence="8 17" id="KW-0521">NADP</keyword>
<dbReference type="FunFam" id="3.40.1190.20:FF:000017">
    <property type="entry name" value="Multifunctional fusion protein"/>
    <property type="match status" value="1"/>
</dbReference>
<dbReference type="OMA" id="NAHKGDY"/>
<reference evidence="22" key="1">
    <citation type="submission" date="2019-03" db="EMBL/GenBank/DDBJ databases">
        <title>Complete genome sequence of enteropathogenic Citrobacter rodentium strain DBS100.</title>
        <authorList>
            <person name="Popov G."/>
            <person name="Fiebig A."/>
            <person name="Shideler S."/>
            <person name="Coombes B."/>
            <person name="Savchenko A."/>
        </authorList>
    </citation>
    <scope>NUCLEOTIDE SEQUENCE</scope>
    <source>
        <strain evidence="22">DBS100</strain>
    </source>
</reference>
<comment type="catalytic activity">
    <reaction evidence="2 18 19">
        <text>(6R)-NADPHX = (6S)-NADPHX</text>
        <dbReference type="Rhea" id="RHEA:32227"/>
        <dbReference type="ChEBI" id="CHEBI:64076"/>
        <dbReference type="ChEBI" id="CHEBI:64077"/>
        <dbReference type="EC" id="5.1.99.6"/>
    </reaction>
</comment>
<dbReference type="InterPro" id="IPR029056">
    <property type="entry name" value="Ribokinase-like"/>
</dbReference>
<dbReference type="Pfam" id="PF03853">
    <property type="entry name" value="YjeF_N"/>
    <property type="match status" value="1"/>
</dbReference>
<comment type="cofactor">
    <cofactor evidence="18 19">
        <name>K(+)</name>
        <dbReference type="ChEBI" id="CHEBI:29103"/>
    </cofactor>
    <text evidence="18 19">Binds 1 potassium ion per subunit.</text>
</comment>
<dbReference type="EC" id="4.2.1.136" evidence="19"/>
<dbReference type="GO" id="GO:0046872">
    <property type="term" value="F:metal ion binding"/>
    <property type="evidence" value="ECO:0007669"/>
    <property type="project" value="UniProtKB-UniRule"/>
</dbReference>
<evidence type="ECO:0000256" key="15">
    <source>
        <dbReference type="ARBA" id="ARBA00048238"/>
    </source>
</evidence>
<evidence type="ECO:0000256" key="10">
    <source>
        <dbReference type="ARBA" id="ARBA00023027"/>
    </source>
</evidence>
<feature type="binding site" evidence="18">
    <location>
        <begin position="139"/>
        <end position="145"/>
    </location>
    <ligand>
        <name>(6S)-NADPHX</name>
        <dbReference type="ChEBI" id="CHEBI:64076"/>
    </ligand>
</feature>
<dbReference type="PIRSF" id="PIRSF017184">
    <property type="entry name" value="Nnr"/>
    <property type="match status" value="1"/>
</dbReference>
<comment type="similarity">
    <text evidence="4 19">In the C-terminal section; belongs to the NnrD/CARKD family.</text>
</comment>
<evidence type="ECO:0000259" key="21">
    <source>
        <dbReference type="PROSITE" id="PS51385"/>
    </source>
</evidence>
<feature type="binding site" evidence="17">
    <location>
        <position position="329"/>
    </location>
    <ligand>
        <name>(6S)-NADPHX</name>
        <dbReference type="ChEBI" id="CHEBI:64076"/>
    </ligand>
</feature>
<feature type="domain" description="YjeF N-terminal" evidence="21">
    <location>
        <begin position="23"/>
        <end position="225"/>
    </location>
</feature>
<feature type="binding site" evidence="18">
    <location>
        <position position="72"/>
    </location>
    <ligand>
        <name>K(+)</name>
        <dbReference type="ChEBI" id="CHEBI:29103"/>
    </ligand>
</feature>
<evidence type="ECO:0000256" key="18">
    <source>
        <dbReference type="HAMAP-Rule" id="MF_01966"/>
    </source>
</evidence>
<keyword evidence="13" id="KW-0511">Multifunctional enzyme</keyword>
<comment type="function">
    <text evidence="14 19">Bifunctional enzyme that catalyzes the epimerization of the S- and R-forms of NAD(P)HX and the dehydration of the S-form of NAD(P)HX at the expense of ADP, which is converted to AMP. This allows the repair of both epimers of NAD(P)HX, a damaged form of NAD(P)H that is a result of enzymatic or heat-dependent hydration.</text>
</comment>
<evidence type="ECO:0000256" key="14">
    <source>
        <dbReference type="ARBA" id="ARBA00025153"/>
    </source>
</evidence>
<proteinExistence type="inferred from homology"/>
<dbReference type="GO" id="GO:0005524">
    <property type="term" value="F:ATP binding"/>
    <property type="evidence" value="ECO:0007669"/>
    <property type="project" value="UniProtKB-UniRule"/>
</dbReference>
<dbReference type="HAMAP" id="MF_01965">
    <property type="entry name" value="NADHX_dehydratase"/>
    <property type="match status" value="1"/>
</dbReference>
<comment type="function">
    <text evidence="17">Catalyzes the dehydration of the S-form of NAD(P)HX at the expense of ADP, which is converted to AMP. Together with NAD(P)HX epimerase, which catalyzes the epimerization of the S- and R-forms, the enzyme allows the repair of both epimers of NAD(P)HX, a damaged form of NAD(P)H that is a result of enzymatic or heat-dependent hydration.</text>
</comment>
<dbReference type="SUPFAM" id="SSF53613">
    <property type="entry name" value="Ribokinase-like"/>
    <property type="match status" value="1"/>
</dbReference>
<evidence type="ECO:0000256" key="12">
    <source>
        <dbReference type="ARBA" id="ARBA00023239"/>
    </source>
</evidence>
<keyword evidence="7 17" id="KW-0067">ATP-binding</keyword>
<evidence type="ECO:0000256" key="9">
    <source>
        <dbReference type="ARBA" id="ARBA00022958"/>
    </source>
</evidence>
<dbReference type="EC" id="5.1.99.6" evidence="19"/>
<comment type="similarity">
    <text evidence="17">Belongs to the NnrD/CARKD family.</text>
</comment>
<keyword evidence="11 18" id="KW-0413">Isomerase</keyword>
<evidence type="ECO:0000256" key="13">
    <source>
        <dbReference type="ARBA" id="ARBA00023268"/>
    </source>
</evidence>
<comment type="caution">
    <text evidence="18">Lacks conserved residue(s) required for the propagation of feature annotation.</text>
</comment>
<evidence type="ECO:0000256" key="8">
    <source>
        <dbReference type="ARBA" id="ARBA00022857"/>
    </source>
</evidence>
<dbReference type="Pfam" id="PF01256">
    <property type="entry name" value="Carb_kinase"/>
    <property type="match status" value="1"/>
</dbReference>
<keyword evidence="10 17" id="KW-0520">NAD</keyword>
<evidence type="ECO:0000256" key="6">
    <source>
        <dbReference type="ARBA" id="ARBA00022741"/>
    </source>
</evidence>
<keyword evidence="6 17" id="KW-0547">Nucleotide-binding</keyword>
<comment type="catalytic activity">
    <reaction evidence="1 18 19">
        <text>(6R)-NADHX = (6S)-NADHX</text>
        <dbReference type="Rhea" id="RHEA:32215"/>
        <dbReference type="ChEBI" id="CHEBI:64074"/>
        <dbReference type="ChEBI" id="CHEBI:64075"/>
        <dbReference type="EC" id="5.1.99.6"/>
    </reaction>
</comment>
<evidence type="ECO:0000313" key="22">
    <source>
        <dbReference type="EMBL" id="QBY29632.1"/>
    </source>
</evidence>
<dbReference type="GO" id="GO:0110051">
    <property type="term" value="P:metabolite repair"/>
    <property type="evidence" value="ECO:0007669"/>
    <property type="project" value="TreeGrafter"/>
</dbReference>
<accession>A0A482PNV8</accession>
<dbReference type="InterPro" id="IPR017953">
    <property type="entry name" value="Carbohydrate_kinase_pred_CS"/>
</dbReference>
<evidence type="ECO:0000256" key="16">
    <source>
        <dbReference type="ARBA" id="ARBA00049209"/>
    </source>
</evidence>
<dbReference type="Gene3D" id="3.40.1190.20">
    <property type="match status" value="1"/>
</dbReference>
<comment type="similarity">
    <text evidence="3 19">In the N-terminal section; belongs to the NnrE/AIBP family.</text>
</comment>
<dbReference type="AlphaFoldDB" id="A0A482PNV8"/>
<dbReference type="NCBIfam" id="NF007856">
    <property type="entry name" value="PRK10565.1"/>
    <property type="match status" value="1"/>
</dbReference>
<evidence type="ECO:0000256" key="19">
    <source>
        <dbReference type="PIRNR" id="PIRNR017184"/>
    </source>
</evidence>
<dbReference type="NCBIfam" id="TIGR00197">
    <property type="entry name" value="yjeF_nterm"/>
    <property type="match status" value="1"/>
</dbReference>
<keyword evidence="9 18" id="KW-0630">Potassium</keyword>
<dbReference type="GO" id="GO:0052855">
    <property type="term" value="F:ADP-dependent NAD(P)H-hydrate dehydratase activity"/>
    <property type="evidence" value="ECO:0007669"/>
    <property type="project" value="UniProtKB-UniRule"/>
</dbReference>
<dbReference type="InterPro" id="IPR000631">
    <property type="entry name" value="CARKD"/>
</dbReference>
<evidence type="ECO:0000256" key="2">
    <source>
        <dbReference type="ARBA" id="ARBA00000909"/>
    </source>
</evidence>